<dbReference type="Pfam" id="PF13592">
    <property type="entry name" value="HTH_33"/>
    <property type="match status" value="1"/>
</dbReference>
<dbReference type="Pfam" id="PF13551">
    <property type="entry name" value="HTH_29"/>
    <property type="match status" value="1"/>
</dbReference>
<evidence type="ECO:0000259" key="2">
    <source>
        <dbReference type="Pfam" id="PF13592"/>
    </source>
</evidence>
<protein>
    <submittedName>
        <fullName evidence="3">Transposase</fullName>
    </submittedName>
</protein>
<feature type="domain" description="Winged helix-turn helix" evidence="2">
    <location>
        <begin position="108"/>
        <end position="166"/>
    </location>
</feature>
<accession>A0A169RCB8</accession>
<dbReference type="AlphaFoldDB" id="A0A169RCB8"/>
<evidence type="ECO:0000313" key="3">
    <source>
        <dbReference type="EMBL" id="BAU92698.1"/>
    </source>
</evidence>
<evidence type="ECO:0000313" key="4">
    <source>
        <dbReference type="Proteomes" id="UP000218288"/>
    </source>
</evidence>
<dbReference type="EMBL" id="AP014809">
    <property type="protein sequence ID" value="BAU92698.1"/>
    <property type="molecule type" value="Genomic_DNA"/>
</dbReference>
<gene>
    <name evidence="3" type="ORF">MPPM_4093</name>
</gene>
<organism evidence="3 4">
    <name type="scientific">Methylorubrum populi</name>
    <dbReference type="NCBI Taxonomy" id="223967"/>
    <lineage>
        <taxon>Bacteria</taxon>
        <taxon>Pseudomonadati</taxon>
        <taxon>Pseudomonadota</taxon>
        <taxon>Alphaproteobacteria</taxon>
        <taxon>Hyphomicrobiales</taxon>
        <taxon>Methylobacteriaceae</taxon>
        <taxon>Methylorubrum</taxon>
    </lineage>
</organism>
<name>A0A169RCB8_9HYPH</name>
<evidence type="ECO:0000256" key="1">
    <source>
        <dbReference type="SAM" id="MobiDB-lite"/>
    </source>
</evidence>
<dbReference type="InterPro" id="IPR009057">
    <property type="entry name" value="Homeodomain-like_sf"/>
</dbReference>
<proteinExistence type="predicted"/>
<sequence>MSKAVDLREDFDADTLRRLARKSRDAGQSRRLLALAAIYEGGSRTQASRIGAVGLQTVRDWVLAFNAAGPGGLIERKKPGPRFKLDAAQRQALAVAIEEGPDLQRDGVVRWRLKDLAAWLFARFGVSLDESSVGREVKRMGYAKLSARPRHHQQDPAALTAFKKTSPPA</sequence>
<feature type="region of interest" description="Disordered" evidence="1">
    <location>
        <begin position="147"/>
        <end position="169"/>
    </location>
</feature>
<reference evidence="3 4" key="1">
    <citation type="journal article" date="2016" name="Genome Announc.">
        <title>Complete Genome Sequence of Methylobacterium populi P-1M, Isolated from Pink-Pigmented Household Biofilm.</title>
        <authorList>
            <person name="Morohoshi T."/>
            <person name="Ikeda T."/>
        </authorList>
    </citation>
    <scope>NUCLEOTIDE SEQUENCE [LARGE SCALE GENOMIC DNA]</scope>
    <source>
        <strain evidence="3 4">P-1M</strain>
    </source>
</reference>
<dbReference type="SUPFAM" id="SSF46689">
    <property type="entry name" value="Homeodomain-like"/>
    <property type="match status" value="1"/>
</dbReference>
<dbReference type="InterPro" id="IPR025959">
    <property type="entry name" value="Winged_HTH_dom"/>
</dbReference>
<dbReference type="Proteomes" id="UP000218288">
    <property type="component" value="Chromosome"/>
</dbReference>